<protein>
    <submittedName>
        <fullName evidence="13">TonB-dependent receptor</fullName>
    </submittedName>
</protein>
<evidence type="ECO:0000256" key="8">
    <source>
        <dbReference type="PROSITE-ProRule" id="PRU01360"/>
    </source>
</evidence>
<keyword evidence="3 8" id="KW-1134">Transmembrane beta strand</keyword>
<feature type="domain" description="TonB-dependent receptor-like beta-barrel" evidence="11">
    <location>
        <begin position="377"/>
        <end position="902"/>
    </location>
</feature>
<dbReference type="InterPro" id="IPR012910">
    <property type="entry name" value="Plug_dom"/>
</dbReference>
<accession>A0A520LKR7</accession>
<evidence type="ECO:0000256" key="1">
    <source>
        <dbReference type="ARBA" id="ARBA00004571"/>
    </source>
</evidence>
<comment type="subcellular location">
    <subcellularLocation>
        <location evidence="1 8">Cell outer membrane</location>
        <topology evidence="1 8">Multi-pass membrane protein</topology>
    </subcellularLocation>
</comment>
<dbReference type="InterPro" id="IPR037066">
    <property type="entry name" value="Plug_dom_sf"/>
</dbReference>
<keyword evidence="5 9" id="KW-0798">TonB box</keyword>
<keyword evidence="10" id="KW-0732">Signal</keyword>
<dbReference type="InterPro" id="IPR036942">
    <property type="entry name" value="Beta-barrel_TonB_sf"/>
</dbReference>
<keyword evidence="13" id="KW-0675">Receptor</keyword>
<dbReference type="SUPFAM" id="SSF56935">
    <property type="entry name" value="Porins"/>
    <property type="match status" value="1"/>
</dbReference>
<keyword evidence="2 8" id="KW-0813">Transport</keyword>
<evidence type="ECO:0000256" key="7">
    <source>
        <dbReference type="ARBA" id="ARBA00023237"/>
    </source>
</evidence>
<dbReference type="GO" id="GO:0009279">
    <property type="term" value="C:cell outer membrane"/>
    <property type="evidence" value="ECO:0007669"/>
    <property type="project" value="UniProtKB-SubCell"/>
</dbReference>
<dbReference type="InterPro" id="IPR000531">
    <property type="entry name" value="Beta-barrel_TonB"/>
</dbReference>
<evidence type="ECO:0000256" key="6">
    <source>
        <dbReference type="ARBA" id="ARBA00023136"/>
    </source>
</evidence>
<comment type="similarity">
    <text evidence="8 9">Belongs to the TonB-dependent receptor family.</text>
</comment>
<dbReference type="PANTHER" id="PTHR47234">
    <property type="match status" value="1"/>
</dbReference>
<evidence type="ECO:0000259" key="12">
    <source>
        <dbReference type="Pfam" id="PF07715"/>
    </source>
</evidence>
<evidence type="ECO:0000256" key="10">
    <source>
        <dbReference type="SAM" id="SignalP"/>
    </source>
</evidence>
<feature type="domain" description="TonB-dependent receptor plug" evidence="12">
    <location>
        <begin position="53"/>
        <end position="164"/>
    </location>
</feature>
<evidence type="ECO:0000256" key="9">
    <source>
        <dbReference type="RuleBase" id="RU003357"/>
    </source>
</evidence>
<dbReference type="InterPro" id="IPR039426">
    <property type="entry name" value="TonB-dep_rcpt-like"/>
</dbReference>
<feature type="chain" id="PRO_5021828804" evidence="10">
    <location>
        <begin position="31"/>
        <end position="940"/>
    </location>
</feature>
<keyword evidence="4 8" id="KW-0812">Transmembrane</keyword>
<dbReference type="PANTHER" id="PTHR47234:SF2">
    <property type="entry name" value="TONB-DEPENDENT RECEPTOR"/>
    <property type="match status" value="1"/>
</dbReference>
<dbReference type="Proteomes" id="UP000318148">
    <property type="component" value="Unassembled WGS sequence"/>
</dbReference>
<keyword evidence="6 8" id="KW-0472">Membrane</keyword>
<organism evidence="13 14">
    <name type="scientific">SAR92 clade bacterium</name>
    <dbReference type="NCBI Taxonomy" id="2315479"/>
    <lineage>
        <taxon>Bacteria</taxon>
        <taxon>Pseudomonadati</taxon>
        <taxon>Pseudomonadota</taxon>
        <taxon>Gammaproteobacteria</taxon>
        <taxon>Cellvibrionales</taxon>
        <taxon>Porticoccaceae</taxon>
        <taxon>SAR92 clade</taxon>
    </lineage>
</organism>
<dbReference type="EMBL" id="SHBO01000040">
    <property type="protein sequence ID" value="RZO05559.1"/>
    <property type="molecule type" value="Genomic_DNA"/>
</dbReference>
<evidence type="ECO:0000313" key="14">
    <source>
        <dbReference type="Proteomes" id="UP000318148"/>
    </source>
</evidence>
<dbReference type="Gene3D" id="2.40.170.20">
    <property type="entry name" value="TonB-dependent receptor, beta-barrel domain"/>
    <property type="match status" value="1"/>
</dbReference>
<gene>
    <name evidence="13" type="ORF">EVB02_03305</name>
</gene>
<dbReference type="PROSITE" id="PS52016">
    <property type="entry name" value="TONB_DEPENDENT_REC_3"/>
    <property type="match status" value="1"/>
</dbReference>
<proteinExistence type="inferred from homology"/>
<keyword evidence="7 8" id="KW-0998">Cell outer membrane</keyword>
<evidence type="ECO:0000313" key="13">
    <source>
        <dbReference type="EMBL" id="RZO05559.1"/>
    </source>
</evidence>
<dbReference type="Pfam" id="PF00593">
    <property type="entry name" value="TonB_dep_Rec_b-barrel"/>
    <property type="match status" value="1"/>
</dbReference>
<evidence type="ECO:0000256" key="4">
    <source>
        <dbReference type="ARBA" id="ARBA00022692"/>
    </source>
</evidence>
<comment type="caution">
    <text evidence="13">The sequence shown here is derived from an EMBL/GenBank/DDBJ whole genome shotgun (WGS) entry which is preliminary data.</text>
</comment>
<sequence>MKRNKLSVAVTSAMGIASLAGAIAAGGAYADDHDRVEEIVVTGSLIKKAEGFESSSPVIVSSAEEIAQTGINKIEDFLSSLPQISTGDNSYISNGASGNATVNLRGMGSSRTLVLINGRRMGAGGAYNSAAADVNQIPTAMIDRIEVLTGGASTVYGADAVAGVVNFVMRDDFEGVELNIGTSGFMHDNDNGYVGGLLDTAGFTYPSGSDGVDGRADTIDLVMGTQFADDKGHATFYTTWRKGSPLLQGARDYSSCALNGAGTSCGGSGNAIVPNFYLSQLNDSGTLDWGTYEYWTLDSNSNFIPSVGNRYNYAPVNHYMRPDEKWSVGTMMDLEVNDSVTLYGEVMMTNYETKAQIAESGTFFAEEYYIDYDSALLNDSQRQALTDTWGLGSGDQFAVYIGKRNVEGGPRASVMTNSSFRVVLGMEGELQGWDYDVNYQKNNVDSSITYINDFFAPNITTALANATYDVFQYQGVTSEQASGLTGVAMLRADLSTEIFQASASTDTGYSLPTTDGTVTVAVGVERRNMSYDRDADTVFEEGQLLGQGGPTASIAGGFNVTDVFFEAAVPVLDDLDAEVGFRASDYSTSGNHNTYKVAATYSPTDLVSLRGGYNRTVASPSIATMFAPQSQGLWGGSDGCATADDGTVAYTAAQCALSGVTAAQYGNIVASPASQYNALYGGNENLDPETADTYTFGVVASPMDDLTVSVDYWTIDLEDAISTISPITIMTQCMENGNTALCGLINRGNAGTLWLGTSGYVSSTATNLGEVSFSGVDVSAAYDMDVMDGTLSLKMIASKSLETEVLTLPGDENTRYDCNGIANDTNCTGPNMDYRHTISANYSKDDWTVGAKWRYFGDVSYPSDGADVLAAAGALDAVSYLDVNGSYTVSEMISLSAGARNLLDKEAPMVGGGLNPDNANSYSTYDILGRYVYADVTFRF</sequence>
<evidence type="ECO:0000256" key="3">
    <source>
        <dbReference type="ARBA" id="ARBA00022452"/>
    </source>
</evidence>
<dbReference type="Pfam" id="PF07715">
    <property type="entry name" value="Plug"/>
    <property type="match status" value="1"/>
</dbReference>
<evidence type="ECO:0000256" key="5">
    <source>
        <dbReference type="ARBA" id="ARBA00023077"/>
    </source>
</evidence>
<dbReference type="Gene3D" id="2.170.130.10">
    <property type="entry name" value="TonB-dependent receptor, plug domain"/>
    <property type="match status" value="1"/>
</dbReference>
<dbReference type="AlphaFoldDB" id="A0A520LKR7"/>
<reference evidence="13 14" key="1">
    <citation type="submission" date="2019-02" db="EMBL/GenBank/DDBJ databases">
        <title>Prokaryotic population dynamics and viral predation in marine succession experiment using metagenomics: the confinement effect.</title>
        <authorList>
            <person name="Haro-Moreno J.M."/>
            <person name="Rodriguez-Valera F."/>
            <person name="Lopez-Perez M."/>
        </authorList>
    </citation>
    <scope>NUCLEOTIDE SEQUENCE [LARGE SCALE GENOMIC DNA]</scope>
    <source>
        <strain evidence="13">MED-G169</strain>
    </source>
</reference>
<feature type="signal peptide" evidence="10">
    <location>
        <begin position="1"/>
        <end position="30"/>
    </location>
</feature>
<evidence type="ECO:0000259" key="11">
    <source>
        <dbReference type="Pfam" id="PF00593"/>
    </source>
</evidence>
<evidence type="ECO:0000256" key="2">
    <source>
        <dbReference type="ARBA" id="ARBA00022448"/>
    </source>
</evidence>
<name>A0A520LKR7_9GAMM</name>